<dbReference type="Pfam" id="PF00326">
    <property type="entry name" value="Peptidase_S9"/>
    <property type="match status" value="1"/>
</dbReference>
<feature type="domain" description="Peptidase S9 prolyl oligopeptidase catalytic" evidence="8">
    <location>
        <begin position="288"/>
        <end position="436"/>
    </location>
</feature>
<dbReference type="InterPro" id="IPR029058">
    <property type="entry name" value="AB_hydrolase_fold"/>
</dbReference>
<dbReference type="SUPFAM" id="SSF50993">
    <property type="entry name" value="Peptidase/esterase 'gauge' domain"/>
    <property type="match status" value="1"/>
</dbReference>
<dbReference type="Proteomes" id="UP001642540">
    <property type="component" value="Unassembled WGS sequence"/>
</dbReference>
<dbReference type="EC" id="3.4.21.-" evidence="7"/>
<evidence type="ECO:0000256" key="1">
    <source>
        <dbReference type="ARBA" id="ARBA00001070"/>
    </source>
</evidence>
<evidence type="ECO:0000256" key="7">
    <source>
        <dbReference type="RuleBase" id="RU368024"/>
    </source>
</evidence>
<gene>
    <name evidence="10" type="ORF">ODALV1_LOCUS5362</name>
</gene>
<dbReference type="Gene3D" id="2.130.10.120">
    <property type="entry name" value="Prolyl oligopeptidase, N-terminal domain"/>
    <property type="match status" value="1"/>
</dbReference>
<keyword evidence="11" id="KW-1185">Reference proteome</keyword>
<dbReference type="SUPFAM" id="SSF53474">
    <property type="entry name" value="alpha/beta-Hydrolases"/>
    <property type="match status" value="1"/>
</dbReference>
<dbReference type="InterPro" id="IPR051167">
    <property type="entry name" value="Prolyl_oligopep/macrocyclase"/>
</dbReference>
<keyword evidence="5 7" id="KW-0378">Hydrolase</keyword>
<keyword evidence="6 7" id="KW-0720">Serine protease</keyword>
<dbReference type="Pfam" id="PF02897">
    <property type="entry name" value="Peptidase_S9_N"/>
    <property type="match status" value="1"/>
</dbReference>
<name>A0ABP1PYR2_9HEXA</name>
<dbReference type="InterPro" id="IPR023302">
    <property type="entry name" value="Pept_S9A_N"/>
</dbReference>
<evidence type="ECO:0000256" key="2">
    <source>
        <dbReference type="ARBA" id="ARBA00005228"/>
    </source>
</evidence>
<reference evidence="10 11" key="1">
    <citation type="submission" date="2024-08" db="EMBL/GenBank/DDBJ databases">
        <authorList>
            <person name="Cucini C."/>
            <person name="Frati F."/>
        </authorList>
    </citation>
    <scope>NUCLEOTIDE SEQUENCE [LARGE SCALE GENOMIC DNA]</scope>
</reference>
<dbReference type="PANTHER" id="PTHR42881:SF2">
    <property type="entry name" value="PROLYL ENDOPEPTIDASE"/>
    <property type="match status" value="1"/>
</dbReference>
<evidence type="ECO:0000259" key="9">
    <source>
        <dbReference type="Pfam" id="PF02897"/>
    </source>
</evidence>
<evidence type="ECO:0000256" key="6">
    <source>
        <dbReference type="ARBA" id="ARBA00022825"/>
    </source>
</evidence>
<evidence type="ECO:0000256" key="3">
    <source>
        <dbReference type="ARBA" id="ARBA00016310"/>
    </source>
</evidence>
<dbReference type="PRINTS" id="PR00862">
    <property type="entry name" value="PROLIGOPTASE"/>
</dbReference>
<sequence length="455" mass="51884">MSTVSQCFLKSKEEKLGKLVVAFHRLGTDQTHDLIFVEFLDPPHLTLQAQISDCGELLFVYVNENNSNQHCHLLYGHLKGSAKQNYEMTPHLFHLVEGDGLDIQFITQSHGATYFRTNCRAPNFRIVKTYLIKGTKLTKGFWETIVSEDPKRLLDWAVCVNKHFLLICYLQDSSHNLQLHKLLDGTLLYKYSLPKGTITEYSGGSASARFFFTFSSFLTPDCVRYIEIPQYSSKRWRNYLNFKLKDKRMKYFNKDIANIVDTSDCCMKQRCCVSPTDGADIPIFLIHKKWYRDGTLRNKQQTYSDVIAASEFLIKLGYTSNSKLIIEGQQFGGNLAAACLVQRPDLFGAVIIHNGLMDLLRYHLFKESQNYITEFGDPNQILNFENLTKISPLHNVLNENTLLKIPAVMAIVDKGGSLAHASNSYKFIAELQFDLASKSTTVSLTFTDLRLSSVR</sequence>
<dbReference type="PANTHER" id="PTHR42881">
    <property type="entry name" value="PROLYL ENDOPEPTIDASE"/>
    <property type="match status" value="1"/>
</dbReference>
<dbReference type="Gene3D" id="3.40.50.1820">
    <property type="entry name" value="alpha/beta hydrolase"/>
    <property type="match status" value="1"/>
</dbReference>
<evidence type="ECO:0000313" key="11">
    <source>
        <dbReference type="Proteomes" id="UP001642540"/>
    </source>
</evidence>
<comment type="catalytic activity">
    <reaction evidence="1">
        <text>Hydrolysis of Pro-|-Xaa &gt;&gt; Ala-|-Xaa in oligopeptides.</text>
        <dbReference type="EC" id="3.4.21.26"/>
    </reaction>
</comment>
<keyword evidence="4 7" id="KW-0645">Protease</keyword>
<dbReference type="InterPro" id="IPR002470">
    <property type="entry name" value="Peptidase_S9A"/>
</dbReference>
<evidence type="ECO:0000256" key="4">
    <source>
        <dbReference type="ARBA" id="ARBA00022670"/>
    </source>
</evidence>
<feature type="domain" description="Peptidase S9A N-terminal" evidence="9">
    <location>
        <begin position="20"/>
        <end position="227"/>
    </location>
</feature>
<comment type="caution">
    <text evidence="10">The sequence shown here is derived from an EMBL/GenBank/DDBJ whole genome shotgun (WGS) entry which is preliminary data.</text>
</comment>
<evidence type="ECO:0000313" key="10">
    <source>
        <dbReference type="EMBL" id="CAL8082957.1"/>
    </source>
</evidence>
<dbReference type="EMBL" id="CAXLJM020000016">
    <property type="protein sequence ID" value="CAL8082957.1"/>
    <property type="molecule type" value="Genomic_DNA"/>
</dbReference>
<organism evidence="10 11">
    <name type="scientific">Orchesella dallaii</name>
    <dbReference type="NCBI Taxonomy" id="48710"/>
    <lineage>
        <taxon>Eukaryota</taxon>
        <taxon>Metazoa</taxon>
        <taxon>Ecdysozoa</taxon>
        <taxon>Arthropoda</taxon>
        <taxon>Hexapoda</taxon>
        <taxon>Collembola</taxon>
        <taxon>Entomobryomorpha</taxon>
        <taxon>Entomobryoidea</taxon>
        <taxon>Orchesellidae</taxon>
        <taxon>Orchesellinae</taxon>
        <taxon>Orchesella</taxon>
    </lineage>
</organism>
<comment type="similarity">
    <text evidence="2 7">Belongs to the peptidase S9A family.</text>
</comment>
<proteinExistence type="inferred from homology"/>
<protein>
    <recommendedName>
        <fullName evidence="3 7">Prolyl endopeptidase</fullName>
        <ecNumber evidence="7">3.4.21.-</ecNumber>
    </recommendedName>
</protein>
<evidence type="ECO:0000259" key="8">
    <source>
        <dbReference type="Pfam" id="PF00326"/>
    </source>
</evidence>
<evidence type="ECO:0000256" key="5">
    <source>
        <dbReference type="ARBA" id="ARBA00022801"/>
    </source>
</evidence>
<dbReference type="InterPro" id="IPR001375">
    <property type="entry name" value="Peptidase_S9_cat"/>
</dbReference>
<accession>A0ABP1PYR2</accession>